<dbReference type="Pfam" id="PF00990">
    <property type="entry name" value="GGDEF"/>
    <property type="match status" value="1"/>
</dbReference>
<gene>
    <name evidence="2" type="ORF">SAMN02745164_00123</name>
</gene>
<dbReference type="InterPro" id="IPR000160">
    <property type="entry name" value="GGDEF_dom"/>
</dbReference>
<reference evidence="2" key="1">
    <citation type="submission" date="2016-11" db="EMBL/GenBank/DDBJ databases">
        <authorList>
            <person name="Varghese N."/>
            <person name="Submissions S."/>
        </authorList>
    </citation>
    <scope>NUCLEOTIDE SEQUENCE [LARGE SCALE GENOMIC DNA]</scope>
    <source>
        <strain evidence="2">DSM 16785</strain>
    </source>
</reference>
<dbReference type="GO" id="GO:0052621">
    <property type="term" value="F:diguanylate cyclase activity"/>
    <property type="evidence" value="ECO:0007669"/>
    <property type="project" value="TreeGrafter"/>
</dbReference>
<dbReference type="InterPro" id="IPR043128">
    <property type="entry name" value="Rev_trsase/Diguanyl_cyclase"/>
</dbReference>
<dbReference type="OrthoDB" id="38958at2"/>
<dbReference type="InterPro" id="IPR029787">
    <property type="entry name" value="Nucleotide_cyclase"/>
</dbReference>
<dbReference type="Gene3D" id="1.25.40.10">
    <property type="entry name" value="Tetratricopeptide repeat domain"/>
    <property type="match status" value="1"/>
</dbReference>
<dbReference type="InterPro" id="IPR011990">
    <property type="entry name" value="TPR-like_helical_dom_sf"/>
</dbReference>
<dbReference type="PROSITE" id="PS50887">
    <property type="entry name" value="GGDEF"/>
    <property type="match status" value="1"/>
</dbReference>
<dbReference type="Proteomes" id="UP000184334">
    <property type="component" value="Unassembled WGS sequence"/>
</dbReference>
<protein>
    <submittedName>
        <fullName evidence="2">Diguanylate cyclase (GGDEF) domain-containing protein</fullName>
    </submittedName>
</protein>
<keyword evidence="3" id="KW-1185">Reference proteome</keyword>
<dbReference type="GO" id="GO:1902201">
    <property type="term" value="P:negative regulation of bacterial-type flagellum-dependent cell motility"/>
    <property type="evidence" value="ECO:0007669"/>
    <property type="project" value="TreeGrafter"/>
</dbReference>
<evidence type="ECO:0000313" key="2">
    <source>
        <dbReference type="EMBL" id="SHE28429.1"/>
    </source>
</evidence>
<comment type="caution">
    <text evidence="2">The sequence shown here is derived from an EMBL/GenBank/DDBJ whole genome shotgun (WGS) entry which is preliminary data.</text>
</comment>
<dbReference type="SUPFAM" id="SSF48452">
    <property type="entry name" value="TPR-like"/>
    <property type="match status" value="1"/>
</dbReference>
<sequence>MEKFQVFFRETLFGKEYLKIINDRTFRVRVTESSVFHYKSYLEILKSLEPLNEFGLMLPEKIEYDNEEYRIFTEYWNEIPITEIDIDEEKYYNILYTVYDLTDRVTHSTNIIIPYIYLEDIFIDETNNVTLMPSVFIPRKSDNIIINKKKSEEGVIELLINFSTTVYNLMSEKTELVKEFVKTLKNNSFECVHDLYVFLLKTFNYRLKKNKIRIPHFINRESERDRILEVLGKKHIYIYGPQRIGKTRLIDFMEFKFKELNYNIIRARNVKDIFSGDIKVPESMNIFYFLNFIELLRQGKKDFKLIMIVDDYQDINIKFKNFIEDIINKNFDFPFSLVLMSHVAPTVEFENIEYIELKPFNLKKTETLLKIILSSDFLKKYPEIVDIIYNLSDGYPGNIYQTIKDLNMLEIIKIENGKYVFYPEKLKVKKIIDLAEEKIDNIPDKIKQDLKYLSTLGFKFTVNEIKDLETYFKTSFDNTIIYALERDILLKEGNEYRFFNLIYQDLFHNSLSIKEQVNIHMYLCKKSISLEKKIFHLKNARKIKSTIALIIKEMRKSIFEWKNLNFIDYGFNEIKNITDDIPLSTIAIYLSKKYFFNEFSDDLKEYIEKIKNSKVYEYIAYLFLKYSDEDKLNKKLLEWINDKETTDYKKVLYIYYYLNLNFSKLEKEEVYDYYFMVEKTFLKHRNLHKFKTIKGMLLNMLGIKMETELPELAVKYYNDALSISLEVRYKRLTQIVYANLAILYESLNSNLSEYYNRKVLEISKEIGDYQTYNRILINIANNKLYKGEIKEFFDLINKAERYSKINKDFNSYIFANDIKNYYFLYAKDYANLESNLRKITEYSKNKPFLKDSIEGIKDNIHILKALIEKDRPFFSNRKYKDKVVKNEFFQNFYNIIFENDEKIVYDAWLFFKNNPVIYLKEEMVSAAAEKISHYSFSEEFEKWVLELIKEFKNKKLSIALLYEGLGYFYTTKKEKFKALKFLRKAQKTYDDLMMKNRFEEINKFLMKEFRLPMFIYEEIYSMEYNIEKYNYNNLISKIKSYEKINNLIIELLKSDSPKYLVEKIGEFLRDKYPINEILIRIITKDYEVEYNFNFKNEKDLKNDQFFIKPLKLSYISDYKDYKYYIYLSNSNIELSQKDAVDILDNIIIIEDVLYSILDKITHYEHSILDPLTNAYTRRYMENKLKELHGLYERYKFDFSIMLIDLDDFKKVNDKYGHQKGDEVLVELVKSLKKHLRDFDMVCRYGGEEFLLILPNTSLEDAEKIAKRLLKDINKDLLEKTKLNITCSIGVSSISEIIKEPRLKLLIENADKALYRAKNNGKNQVEVI</sequence>
<organism evidence="2 3">
    <name type="scientific">Marinitoga hydrogenitolerans (strain DSM 16785 / JCM 12826 / AT1271)</name>
    <dbReference type="NCBI Taxonomy" id="1122195"/>
    <lineage>
        <taxon>Bacteria</taxon>
        <taxon>Thermotogati</taxon>
        <taxon>Thermotogota</taxon>
        <taxon>Thermotogae</taxon>
        <taxon>Petrotogales</taxon>
        <taxon>Petrotogaceae</taxon>
        <taxon>Marinitoga</taxon>
    </lineage>
</organism>
<evidence type="ECO:0000313" key="3">
    <source>
        <dbReference type="Proteomes" id="UP000184334"/>
    </source>
</evidence>
<dbReference type="RefSeq" id="WP_072862341.1">
    <property type="nucleotide sequence ID" value="NZ_FQUI01000001.1"/>
</dbReference>
<dbReference type="CDD" id="cd01949">
    <property type="entry name" value="GGDEF"/>
    <property type="match status" value="1"/>
</dbReference>
<dbReference type="Gene3D" id="3.30.70.270">
    <property type="match status" value="1"/>
</dbReference>
<dbReference type="NCBIfam" id="TIGR00254">
    <property type="entry name" value="GGDEF"/>
    <property type="match status" value="1"/>
</dbReference>
<dbReference type="GO" id="GO:0043709">
    <property type="term" value="P:cell adhesion involved in single-species biofilm formation"/>
    <property type="evidence" value="ECO:0007669"/>
    <property type="project" value="TreeGrafter"/>
</dbReference>
<dbReference type="InterPro" id="IPR027417">
    <property type="entry name" value="P-loop_NTPase"/>
</dbReference>
<dbReference type="InterPro" id="IPR050469">
    <property type="entry name" value="Diguanylate_Cyclase"/>
</dbReference>
<dbReference type="SUPFAM" id="SSF55073">
    <property type="entry name" value="Nucleotide cyclase"/>
    <property type="match status" value="1"/>
</dbReference>
<dbReference type="PANTHER" id="PTHR45138">
    <property type="entry name" value="REGULATORY COMPONENTS OF SENSORY TRANSDUCTION SYSTEM"/>
    <property type="match status" value="1"/>
</dbReference>
<dbReference type="SMART" id="SM00267">
    <property type="entry name" value="GGDEF"/>
    <property type="match status" value="1"/>
</dbReference>
<accession>A0A1M4S8A1</accession>
<evidence type="ECO:0000259" key="1">
    <source>
        <dbReference type="PROSITE" id="PS50887"/>
    </source>
</evidence>
<dbReference type="EMBL" id="FQUI01000001">
    <property type="protein sequence ID" value="SHE28429.1"/>
    <property type="molecule type" value="Genomic_DNA"/>
</dbReference>
<feature type="domain" description="GGDEF" evidence="1">
    <location>
        <begin position="1196"/>
        <end position="1327"/>
    </location>
</feature>
<dbReference type="STRING" id="1122195.SAMN02745164_00123"/>
<dbReference type="SUPFAM" id="SSF52540">
    <property type="entry name" value="P-loop containing nucleoside triphosphate hydrolases"/>
    <property type="match status" value="1"/>
</dbReference>
<proteinExistence type="predicted"/>
<dbReference type="PANTHER" id="PTHR45138:SF9">
    <property type="entry name" value="DIGUANYLATE CYCLASE DGCM-RELATED"/>
    <property type="match status" value="1"/>
</dbReference>
<name>A0A1M4S8A1_MARH1</name>
<dbReference type="FunFam" id="3.30.70.270:FF:000001">
    <property type="entry name" value="Diguanylate cyclase domain protein"/>
    <property type="match status" value="1"/>
</dbReference>
<dbReference type="GO" id="GO:0005886">
    <property type="term" value="C:plasma membrane"/>
    <property type="evidence" value="ECO:0007669"/>
    <property type="project" value="TreeGrafter"/>
</dbReference>